<evidence type="ECO:0000259" key="12">
    <source>
        <dbReference type="Pfam" id="PF07730"/>
    </source>
</evidence>
<feature type="transmembrane region" description="Helical" evidence="10">
    <location>
        <begin position="104"/>
        <end position="125"/>
    </location>
</feature>
<feature type="domain" description="Histidine kinase/HSP90-like ATPase" evidence="11">
    <location>
        <begin position="292"/>
        <end position="393"/>
    </location>
</feature>
<evidence type="ECO:0000256" key="4">
    <source>
        <dbReference type="ARBA" id="ARBA00022679"/>
    </source>
</evidence>
<organism evidence="13 14">
    <name type="scientific">Nonomuraea aridisoli</name>
    <dbReference type="NCBI Taxonomy" id="2070368"/>
    <lineage>
        <taxon>Bacteria</taxon>
        <taxon>Bacillati</taxon>
        <taxon>Actinomycetota</taxon>
        <taxon>Actinomycetes</taxon>
        <taxon>Streptosporangiales</taxon>
        <taxon>Streptosporangiaceae</taxon>
        <taxon>Nonomuraea</taxon>
    </lineage>
</organism>
<sequence length="409" mass="42759">MINRCVERVFDDQVAAVRLVVLAVLAVGDLGLLHPPQGPADWALALGGLAVCLAGVRVPLAATAVLSGLIVVGDAVGTTLGTPLKAMVTVALFELALRRRGRHVVYGAAVAAAFLTVHALSAPAAEALPTLYWLSILAGVPLLLGAYVRLTRERAAAEERRRRADTLAARAAERTAIARELHDLVAHHVSSMVLRVGVARHVLPATDPGVTQVLDDLHASGSAALEDLRRLVAVLRDPAQVRGGPFFSLVDRAGLPAALEEAVARVRATGLTVRATIDGAVAELDAVRGLTVLRLVQEGLANAARHAGENAEVRISVTLAGDVAHLEIVDDAVKEGSGEHDGARQDAYAEETRRGTGHGLVGMAERVELLGGRFEAGPRPSGRGWRLYAELPPGGAGLPPDPVRDEVLA</sequence>
<keyword evidence="6 13" id="KW-0418">Kinase</keyword>
<dbReference type="OrthoDB" id="227596at2"/>
<evidence type="ECO:0000256" key="7">
    <source>
        <dbReference type="ARBA" id="ARBA00022840"/>
    </source>
</evidence>
<reference evidence="13 14" key="1">
    <citation type="submission" date="2018-01" db="EMBL/GenBank/DDBJ databases">
        <title>Draft genome sequence of Nonomuraea sp. KC333.</title>
        <authorList>
            <person name="Sahin N."/>
            <person name="Saygin H."/>
            <person name="Ay H."/>
        </authorList>
    </citation>
    <scope>NUCLEOTIDE SEQUENCE [LARGE SCALE GENOMIC DNA]</scope>
    <source>
        <strain evidence="13 14">KC333</strain>
    </source>
</reference>
<evidence type="ECO:0000256" key="5">
    <source>
        <dbReference type="ARBA" id="ARBA00022741"/>
    </source>
</evidence>
<protein>
    <recommendedName>
        <fullName evidence="2">histidine kinase</fullName>
        <ecNumber evidence="2">2.7.13.3</ecNumber>
    </recommendedName>
</protein>
<keyword evidence="7" id="KW-0067">ATP-binding</keyword>
<keyword evidence="10" id="KW-1133">Transmembrane helix</keyword>
<keyword evidence="10" id="KW-0472">Membrane</keyword>
<dbReference type="InterPro" id="IPR036890">
    <property type="entry name" value="HATPase_C_sf"/>
</dbReference>
<feature type="compositionally biased region" description="Basic and acidic residues" evidence="9">
    <location>
        <begin position="335"/>
        <end position="344"/>
    </location>
</feature>
<dbReference type="InterPro" id="IPR003594">
    <property type="entry name" value="HATPase_dom"/>
</dbReference>
<feature type="region of interest" description="Disordered" evidence="9">
    <location>
        <begin position="390"/>
        <end position="409"/>
    </location>
</feature>
<accession>A0A2W2DGE5</accession>
<evidence type="ECO:0000256" key="10">
    <source>
        <dbReference type="SAM" id="Phobius"/>
    </source>
</evidence>
<dbReference type="GO" id="GO:0046983">
    <property type="term" value="F:protein dimerization activity"/>
    <property type="evidence" value="ECO:0007669"/>
    <property type="project" value="InterPro"/>
</dbReference>
<keyword evidence="14" id="KW-1185">Reference proteome</keyword>
<dbReference type="AlphaFoldDB" id="A0A2W2DGE5"/>
<keyword evidence="3" id="KW-0597">Phosphoprotein</keyword>
<evidence type="ECO:0000313" key="14">
    <source>
        <dbReference type="Proteomes" id="UP000249304"/>
    </source>
</evidence>
<evidence type="ECO:0000256" key="2">
    <source>
        <dbReference type="ARBA" id="ARBA00012438"/>
    </source>
</evidence>
<gene>
    <name evidence="13" type="ORF">C1J01_35440</name>
</gene>
<comment type="catalytic activity">
    <reaction evidence="1">
        <text>ATP + protein L-histidine = ADP + protein N-phospho-L-histidine.</text>
        <dbReference type="EC" id="2.7.13.3"/>
    </reaction>
</comment>
<dbReference type="SUPFAM" id="SSF55874">
    <property type="entry name" value="ATPase domain of HSP90 chaperone/DNA topoisomerase II/histidine kinase"/>
    <property type="match status" value="1"/>
</dbReference>
<keyword evidence="5" id="KW-0547">Nucleotide-binding</keyword>
<keyword evidence="10" id="KW-0812">Transmembrane</keyword>
<dbReference type="Gene3D" id="3.30.565.10">
    <property type="entry name" value="Histidine kinase-like ATPase, C-terminal domain"/>
    <property type="match status" value="1"/>
</dbReference>
<evidence type="ECO:0000256" key="6">
    <source>
        <dbReference type="ARBA" id="ARBA00022777"/>
    </source>
</evidence>
<feature type="transmembrane region" description="Helical" evidence="10">
    <location>
        <begin position="45"/>
        <end position="70"/>
    </location>
</feature>
<feature type="transmembrane region" description="Helical" evidence="10">
    <location>
        <begin position="76"/>
        <end position="97"/>
    </location>
</feature>
<dbReference type="Proteomes" id="UP000249304">
    <property type="component" value="Unassembled WGS sequence"/>
</dbReference>
<evidence type="ECO:0000256" key="8">
    <source>
        <dbReference type="ARBA" id="ARBA00023012"/>
    </source>
</evidence>
<dbReference type="EMBL" id="POUD01000217">
    <property type="protein sequence ID" value="PZG10972.1"/>
    <property type="molecule type" value="Genomic_DNA"/>
</dbReference>
<feature type="transmembrane region" description="Helical" evidence="10">
    <location>
        <begin position="15"/>
        <end position="33"/>
    </location>
</feature>
<feature type="transmembrane region" description="Helical" evidence="10">
    <location>
        <begin position="131"/>
        <end position="150"/>
    </location>
</feature>
<dbReference type="EC" id="2.7.13.3" evidence="2"/>
<dbReference type="Pfam" id="PF07730">
    <property type="entry name" value="HisKA_3"/>
    <property type="match status" value="1"/>
</dbReference>
<dbReference type="InterPro" id="IPR011712">
    <property type="entry name" value="Sig_transdc_His_kin_sub3_dim/P"/>
</dbReference>
<dbReference type="GO" id="GO:0016020">
    <property type="term" value="C:membrane"/>
    <property type="evidence" value="ECO:0007669"/>
    <property type="project" value="InterPro"/>
</dbReference>
<name>A0A2W2DGE5_9ACTN</name>
<dbReference type="RefSeq" id="WP_111183356.1">
    <property type="nucleotide sequence ID" value="NZ_POUD01000217.1"/>
</dbReference>
<dbReference type="PANTHER" id="PTHR24421">
    <property type="entry name" value="NITRATE/NITRITE SENSOR PROTEIN NARX-RELATED"/>
    <property type="match status" value="1"/>
</dbReference>
<feature type="region of interest" description="Disordered" evidence="9">
    <location>
        <begin position="335"/>
        <end position="357"/>
    </location>
</feature>
<evidence type="ECO:0000256" key="1">
    <source>
        <dbReference type="ARBA" id="ARBA00000085"/>
    </source>
</evidence>
<dbReference type="CDD" id="cd16917">
    <property type="entry name" value="HATPase_UhpB-NarQ-NarX-like"/>
    <property type="match status" value="1"/>
</dbReference>
<dbReference type="Pfam" id="PF02518">
    <property type="entry name" value="HATPase_c"/>
    <property type="match status" value="1"/>
</dbReference>
<dbReference type="GO" id="GO:0005524">
    <property type="term" value="F:ATP binding"/>
    <property type="evidence" value="ECO:0007669"/>
    <property type="project" value="UniProtKB-KW"/>
</dbReference>
<dbReference type="PANTHER" id="PTHR24421:SF10">
    <property type="entry name" value="NITRATE_NITRITE SENSOR PROTEIN NARQ"/>
    <property type="match status" value="1"/>
</dbReference>
<comment type="caution">
    <text evidence="13">The sequence shown here is derived from an EMBL/GenBank/DDBJ whole genome shotgun (WGS) entry which is preliminary data.</text>
</comment>
<dbReference type="GO" id="GO:0000155">
    <property type="term" value="F:phosphorelay sensor kinase activity"/>
    <property type="evidence" value="ECO:0007669"/>
    <property type="project" value="InterPro"/>
</dbReference>
<evidence type="ECO:0000259" key="11">
    <source>
        <dbReference type="Pfam" id="PF02518"/>
    </source>
</evidence>
<dbReference type="InterPro" id="IPR050482">
    <property type="entry name" value="Sensor_HK_TwoCompSys"/>
</dbReference>
<evidence type="ECO:0000256" key="9">
    <source>
        <dbReference type="SAM" id="MobiDB-lite"/>
    </source>
</evidence>
<keyword evidence="8" id="KW-0902">Two-component regulatory system</keyword>
<keyword evidence="4" id="KW-0808">Transferase</keyword>
<dbReference type="Gene3D" id="1.20.5.1930">
    <property type="match status" value="1"/>
</dbReference>
<feature type="domain" description="Signal transduction histidine kinase subgroup 3 dimerisation and phosphoacceptor" evidence="12">
    <location>
        <begin position="173"/>
        <end position="238"/>
    </location>
</feature>
<evidence type="ECO:0000313" key="13">
    <source>
        <dbReference type="EMBL" id="PZG10972.1"/>
    </source>
</evidence>
<proteinExistence type="predicted"/>
<evidence type="ECO:0000256" key="3">
    <source>
        <dbReference type="ARBA" id="ARBA00022553"/>
    </source>
</evidence>